<dbReference type="AlphaFoldDB" id="A0A3G8MAL3"/>
<keyword evidence="4" id="KW-1185">Reference proteome</keyword>
<name>A0A3G8MAL3_9HYPH</name>
<gene>
    <name evidence="1" type="ORF">EHO51_19715</name>
    <name evidence="2" type="ORF">F7D13_17800</name>
</gene>
<dbReference type="EMBL" id="CP044330">
    <property type="protein sequence ID" value="QGM95936.1"/>
    <property type="molecule type" value="Genomic_DNA"/>
</dbReference>
<sequence>MVDLMHGVAMNEIVLADADREGETMTARVIRYDREQRRLELVVPNTTVVFTLYGDGERFTGALGGRSFYWDAPRAEPAKKRVKR</sequence>
<evidence type="ECO:0000313" key="4">
    <source>
        <dbReference type="Proteomes" id="UP000424673"/>
    </source>
</evidence>
<reference evidence="2 4" key="2">
    <citation type="journal article" date="2021" name="AMB Express">
        <title>Isolation and characterisation of Methylocystis spp. for poly-3-hydroxybutyrate production using waste methane feedstocks.</title>
        <authorList>
            <person name="Rumah B.L."/>
            <person name="Stead C.E."/>
            <person name="Claxton Stevens B.H."/>
            <person name="Minton N.P."/>
            <person name="Grosse-Honebrink A."/>
            <person name="Zhang Y."/>
        </authorList>
    </citation>
    <scope>NUCLEOTIDE SEQUENCE [LARGE SCALE GENOMIC DNA]</scope>
    <source>
        <strain evidence="2 4">BRCS1</strain>
        <plasmid evidence="2 4">unnamed2</plasmid>
    </source>
</reference>
<dbReference type="KEGG" id="mros:EHO51_19715"/>
<dbReference type="Proteomes" id="UP000424673">
    <property type="component" value="Plasmid unnamed2"/>
</dbReference>
<keyword evidence="1" id="KW-0614">Plasmid</keyword>
<proteinExistence type="predicted"/>
<evidence type="ECO:0000313" key="3">
    <source>
        <dbReference type="Proteomes" id="UP000273982"/>
    </source>
</evidence>
<dbReference type="RefSeq" id="WP_124740543.1">
    <property type="nucleotide sequence ID" value="NZ_CP034088.1"/>
</dbReference>
<reference evidence="1 3" key="1">
    <citation type="submission" date="2018-11" db="EMBL/GenBank/DDBJ databases">
        <title>Genome squencing of methanotrophic bacteria isolated from alkaline groundwater in Korea.</title>
        <authorList>
            <person name="Nguyen L.N."/>
        </authorList>
    </citation>
    <scope>NUCLEOTIDE SEQUENCE [LARGE SCALE GENOMIC DNA]</scope>
    <source>
        <strain evidence="1 3">GW6</strain>
        <plasmid evidence="1">pGW6_2</plasmid>
        <plasmid evidence="3">pgw6_2</plasmid>
    </source>
</reference>
<evidence type="ECO:0000313" key="1">
    <source>
        <dbReference type="EMBL" id="AZG79039.1"/>
    </source>
</evidence>
<accession>A0A3G8MAL3</accession>
<protein>
    <submittedName>
        <fullName evidence="1">Uncharacterized protein</fullName>
    </submittedName>
</protein>
<geneLocation type="plasmid" evidence="2 4">
    <name>unnamed2</name>
</geneLocation>
<dbReference type="EMBL" id="CP034088">
    <property type="protein sequence ID" value="AZG79039.1"/>
    <property type="molecule type" value="Genomic_DNA"/>
</dbReference>
<geneLocation type="plasmid" evidence="1">
    <name>pGW6_2</name>
</geneLocation>
<geneLocation type="plasmid" evidence="3">
    <name>pgw6_2</name>
</geneLocation>
<organism evidence="1 3">
    <name type="scientific">Methylocystis rosea</name>
    <dbReference type="NCBI Taxonomy" id="173366"/>
    <lineage>
        <taxon>Bacteria</taxon>
        <taxon>Pseudomonadati</taxon>
        <taxon>Pseudomonadota</taxon>
        <taxon>Alphaproteobacteria</taxon>
        <taxon>Hyphomicrobiales</taxon>
        <taxon>Methylocystaceae</taxon>
        <taxon>Methylocystis</taxon>
    </lineage>
</organism>
<dbReference type="Proteomes" id="UP000273982">
    <property type="component" value="Plasmid pGW6_2"/>
</dbReference>
<evidence type="ECO:0000313" key="2">
    <source>
        <dbReference type="EMBL" id="QGM95936.1"/>
    </source>
</evidence>